<comment type="caution">
    <text evidence="7">The sequence shown here is derived from an EMBL/GenBank/DDBJ whole genome shotgun (WGS) entry which is preliminary data.</text>
</comment>
<feature type="transmembrane region" description="Helical" evidence="6">
    <location>
        <begin position="242"/>
        <end position="266"/>
    </location>
</feature>
<dbReference type="RefSeq" id="WP_326506698.1">
    <property type="nucleotide sequence ID" value="NZ_JAWIIV010000009.1"/>
</dbReference>
<keyword evidence="5 6" id="KW-0472">Membrane</keyword>
<protein>
    <submittedName>
        <fullName evidence="7">YihY/virulence factor BrkB family protein</fullName>
    </submittedName>
</protein>
<dbReference type="InterPro" id="IPR017039">
    <property type="entry name" value="Virul_fac_BrkB"/>
</dbReference>
<feature type="transmembrane region" description="Helical" evidence="6">
    <location>
        <begin position="178"/>
        <end position="199"/>
    </location>
</feature>
<accession>A0ABU6J8X4</accession>
<reference evidence="7 8" key="1">
    <citation type="submission" date="2023-10" db="EMBL/GenBank/DDBJ databases">
        <title>Noviherbaspirillum sp. CPCC 100848 genome assembly.</title>
        <authorList>
            <person name="Li X.Y."/>
            <person name="Fang X.M."/>
        </authorList>
    </citation>
    <scope>NUCLEOTIDE SEQUENCE [LARGE SCALE GENOMIC DNA]</scope>
    <source>
        <strain evidence="7 8">CPCC 100848</strain>
    </source>
</reference>
<evidence type="ECO:0000256" key="1">
    <source>
        <dbReference type="ARBA" id="ARBA00004651"/>
    </source>
</evidence>
<keyword evidence="4 6" id="KW-1133">Transmembrane helix</keyword>
<evidence type="ECO:0000256" key="4">
    <source>
        <dbReference type="ARBA" id="ARBA00022989"/>
    </source>
</evidence>
<dbReference type="NCBIfam" id="TIGR00765">
    <property type="entry name" value="yihY_not_rbn"/>
    <property type="match status" value="1"/>
</dbReference>
<gene>
    <name evidence="7" type="ORF">RY831_12545</name>
</gene>
<evidence type="ECO:0000256" key="2">
    <source>
        <dbReference type="ARBA" id="ARBA00022475"/>
    </source>
</evidence>
<dbReference type="Proteomes" id="UP001352263">
    <property type="component" value="Unassembled WGS sequence"/>
</dbReference>
<evidence type="ECO:0000313" key="8">
    <source>
        <dbReference type="Proteomes" id="UP001352263"/>
    </source>
</evidence>
<keyword evidence="3 6" id="KW-0812">Transmembrane</keyword>
<organism evidence="7 8">
    <name type="scientific">Noviherbaspirillum album</name>
    <dbReference type="NCBI Taxonomy" id="3080276"/>
    <lineage>
        <taxon>Bacteria</taxon>
        <taxon>Pseudomonadati</taxon>
        <taxon>Pseudomonadota</taxon>
        <taxon>Betaproteobacteria</taxon>
        <taxon>Burkholderiales</taxon>
        <taxon>Oxalobacteraceae</taxon>
        <taxon>Noviherbaspirillum</taxon>
    </lineage>
</organism>
<feature type="transmembrane region" description="Helical" evidence="6">
    <location>
        <begin position="132"/>
        <end position="158"/>
    </location>
</feature>
<keyword evidence="2" id="KW-1003">Cell membrane</keyword>
<evidence type="ECO:0000256" key="5">
    <source>
        <dbReference type="ARBA" id="ARBA00023136"/>
    </source>
</evidence>
<evidence type="ECO:0000256" key="3">
    <source>
        <dbReference type="ARBA" id="ARBA00022692"/>
    </source>
</evidence>
<comment type="subcellular location">
    <subcellularLocation>
        <location evidence="1">Cell membrane</location>
        <topology evidence="1">Multi-pass membrane protein</topology>
    </subcellularLocation>
</comment>
<evidence type="ECO:0000313" key="7">
    <source>
        <dbReference type="EMBL" id="MEC4719983.1"/>
    </source>
</evidence>
<proteinExistence type="predicted"/>
<feature type="transmembrane region" description="Helical" evidence="6">
    <location>
        <begin position="34"/>
        <end position="56"/>
    </location>
</feature>
<feature type="transmembrane region" description="Helical" evidence="6">
    <location>
        <begin position="211"/>
        <end position="230"/>
    </location>
</feature>
<evidence type="ECO:0000256" key="6">
    <source>
        <dbReference type="SAM" id="Phobius"/>
    </source>
</evidence>
<keyword evidence="8" id="KW-1185">Reference proteome</keyword>
<dbReference type="EMBL" id="JAWIIV010000009">
    <property type="protein sequence ID" value="MEC4719983.1"/>
    <property type="molecule type" value="Genomic_DNA"/>
</dbReference>
<dbReference type="PIRSF" id="PIRSF035875">
    <property type="entry name" value="RNase_BN"/>
    <property type="match status" value="1"/>
</dbReference>
<sequence>MNIPGLRGLSIGKLIVTSFKEFIGDDMPTQASALAYHILFSLFPFFIFLIALVGTLQLPDFIAWLRQQAELLLPEQAMTQVNVVLDELREPKGGLLSFGAVIALWTASAAARATMNAFNVAYGIRESRPIWLLYPLSIFYTIAVAALLILSAALLLIGPQAMQWLADQVGFEQFFVTLWTWLRWPVILVLLSLSAALVYYSAPAAQPRFPFITPGAVLAVLIWILASLGFDYYVRNFANYSATYGSVGSVIVLLLYFYISSAVLLFGAEINACIERHAPSGNITGSKEDLRNASVSRKRSG</sequence>
<dbReference type="Pfam" id="PF03631">
    <property type="entry name" value="Virul_fac_BrkB"/>
    <property type="match status" value="1"/>
</dbReference>
<dbReference type="PANTHER" id="PTHR30213:SF0">
    <property type="entry name" value="UPF0761 MEMBRANE PROTEIN YIHY"/>
    <property type="match status" value="1"/>
</dbReference>
<name>A0ABU6J8X4_9BURK</name>
<dbReference type="PANTHER" id="PTHR30213">
    <property type="entry name" value="INNER MEMBRANE PROTEIN YHJD"/>
    <property type="match status" value="1"/>
</dbReference>